<dbReference type="PANTHER" id="PTHR33332">
    <property type="entry name" value="REVERSE TRANSCRIPTASE DOMAIN-CONTAINING PROTEIN"/>
    <property type="match status" value="1"/>
</dbReference>
<keyword evidence="2" id="KW-1185">Reference proteome</keyword>
<evidence type="ECO:0000313" key="2">
    <source>
        <dbReference type="Proteomes" id="UP000233556"/>
    </source>
</evidence>
<dbReference type="EMBL" id="KZ508569">
    <property type="protein sequence ID" value="PKU35059.1"/>
    <property type="molecule type" value="Genomic_DNA"/>
</dbReference>
<reference evidence="2" key="2">
    <citation type="submission" date="2017-12" db="EMBL/GenBank/DDBJ databases">
        <title>Genome sequence of the Bar-tailed Godwit (Limosa lapponica baueri).</title>
        <authorList>
            <person name="Lima N.C.B."/>
            <person name="Parody-Merino A.M."/>
            <person name="Battley P.F."/>
            <person name="Fidler A.E."/>
            <person name="Prosdocimi F."/>
        </authorList>
    </citation>
    <scope>NUCLEOTIDE SEQUENCE [LARGE SCALE GENOMIC DNA]</scope>
</reference>
<reference evidence="2" key="1">
    <citation type="submission" date="2017-11" db="EMBL/GenBank/DDBJ databases">
        <authorList>
            <person name="Lima N.C."/>
            <person name="Parody-Merino A.M."/>
            <person name="Battley P.F."/>
            <person name="Fidler A.E."/>
            <person name="Prosdocimi F."/>
        </authorList>
    </citation>
    <scope>NUCLEOTIDE SEQUENCE [LARGE SCALE GENOMIC DNA]</scope>
</reference>
<accession>A0A2I0TMM9</accession>
<organism evidence="1 2">
    <name type="scientific">Limosa lapponica baueri</name>
    <dbReference type="NCBI Taxonomy" id="1758121"/>
    <lineage>
        <taxon>Eukaryota</taxon>
        <taxon>Metazoa</taxon>
        <taxon>Chordata</taxon>
        <taxon>Craniata</taxon>
        <taxon>Vertebrata</taxon>
        <taxon>Euteleostomi</taxon>
        <taxon>Archelosauria</taxon>
        <taxon>Archosauria</taxon>
        <taxon>Dinosauria</taxon>
        <taxon>Saurischia</taxon>
        <taxon>Theropoda</taxon>
        <taxon>Coelurosauria</taxon>
        <taxon>Aves</taxon>
        <taxon>Neognathae</taxon>
        <taxon>Neoaves</taxon>
        <taxon>Charadriiformes</taxon>
        <taxon>Scolopacidae</taxon>
        <taxon>Limosa</taxon>
    </lineage>
</organism>
<evidence type="ECO:0000313" key="1">
    <source>
        <dbReference type="EMBL" id="PKU35059.1"/>
    </source>
</evidence>
<protein>
    <recommendedName>
        <fullName evidence="3">Rna-directed dna polymerase from mobile element jockey-like</fullName>
    </recommendedName>
</protein>
<gene>
    <name evidence="1" type="ORF">llap_14637</name>
</gene>
<dbReference type="AlphaFoldDB" id="A0A2I0TMM9"/>
<evidence type="ECO:0008006" key="3">
    <source>
        <dbReference type="Google" id="ProtNLM"/>
    </source>
</evidence>
<proteinExistence type="predicted"/>
<dbReference type="OrthoDB" id="410381at2759"/>
<dbReference type="Proteomes" id="UP000233556">
    <property type="component" value="Unassembled WGS sequence"/>
</dbReference>
<sequence length="165" mass="18908">MRQLRISQSPLNIHHHKDAGGDTGFTAAILLHFSAIQRDLDRLERWPHAIIVKFNQAKYKVLHLGHGNPRHKCRLGRGWIESSPEEDLEVLLEEKLNMSWQRVLVFQKAPRILGCIPSSVASRAMGGILPLCSVLGRPHLESCLQLWGHQHQKDMDLLEWGQRRP</sequence>
<name>A0A2I0TMM9_LIMLA</name>